<dbReference type="Gene3D" id="1.10.10.10">
    <property type="entry name" value="Winged helix-like DNA-binding domain superfamily/Winged helix DNA-binding domain"/>
    <property type="match status" value="1"/>
</dbReference>
<reference evidence="3" key="1">
    <citation type="submission" date="2025-08" db="UniProtKB">
        <authorList>
            <consortium name="RefSeq"/>
        </authorList>
    </citation>
    <scope>IDENTIFICATION</scope>
</reference>
<dbReference type="InterPro" id="IPR052709">
    <property type="entry name" value="Transposase-MT_Hybrid"/>
</dbReference>
<evidence type="ECO:0000313" key="2">
    <source>
        <dbReference type="Proteomes" id="UP001652625"/>
    </source>
</evidence>
<sequence length="168" mass="19165">MECQVDKTEHFRHHLLFAFNRGVKAAEATRENCAVYGEGAMPESTARRWFSRFKNGNFDLKDGSHTGRPIEFDEERLNQLLHENPRQTTRELAEQMDCDKKTVVNHLHSMGKVQKLGAWVPHTLSENNKNQRSTIAAIAQISRVASAALTPRLNAKSKWCRKYSVLSS</sequence>
<accession>A0ABM4CUS6</accession>
<dbReference type="Pfam" id="PF17906">
    <property type="entry name" value="HTH_48"/>
    <property type="match status" value="1"/>
</dbReference>
<protein>
    <submittedName>
        <fullName evidence="3">Histone-lysine N-methyltransferase SETMAR-like</fullName>
    </submittedName>
</protein>
<feature type="domain" description="Mos1 transposase HTH" evidence="1">
    <location>
        <begin position="9"/>
        <end position="57"/>
    </location>
</feature>
<organism evidence="2 3">
    <name type="scientific">Hydra vulgaris</name>
    <name type="common">Hydra</name>
    <name type="synonym">Hydra attenuata</name>
    <dbReference type="NCBI Taxonomy" id="6087"/>
    <lineage>
        <taxon>Eukaryota</taxon>
        <taxon>Metazoa</taxon>
        <taxon>Cnidaria</taxon>
        <taxon>Hydrozoa</taxon>
        <taxon>Hydroidolina</taxon>
        <taxon>Anthoathecata</taxon>
        <taxon>Aplanulata</taxon>
        <taxon>Hydridae</taxon>
        <taxon>Hydra</taxon>
    </lineage>
</organism>
<dbReference type="InterPro" id="IPR041426">
    <property type="entry name" value="Mos1_HTH"/>
</dbReference>
<dbReference type="GeneID" id="136087085"/>
<evidence type="ECO:0000259" key="1">
    <source>
        <dbReference type="Pfam" id="PF17906"/>
    </source>
</evidence>
<gene>
    <name evidence="3" type="primary">LOC136087085</name>
</gene>
<proteinExistence type="predicted"/>
<dbReference type="PANTHER" id="PTHR46060:SF2">
    <property type="entry name" value="HISTONE-LYSINE N-METHYLTRANSFERASE SETMAR"/>
    <property type="match status" value="1"/>
</dbReference>
<dbReference type="Gene3D" id="1.10.10.1450">
    <property type="match status" value="1"/>
</dbReference>
<dbReference type="Proteomes" id="UP001652625">
    <property type="component" value="Chromosome 11"/>
</dbReference>
<dbReference type="RefSeq" id="XP_065665663.1">
    <property type="nucleotide sequence ID" value="XM_065809591.1"/>
</dbReference>
<evidence type="ECO:0000313" key="3">
    <source>
        <dbReference type="RefSeq" id="XP_065665663.1"/>
    </source>
</evidence>
<dbReference type="PANTHER" id="PTHR46060">
    <property type="entry name" value="MARINER MOS1 TRANSPOSASE-LIKE PROTEIN"/>
    <property type="match status" value="1"/>
</dbReference>
<keyword evidence="2" id="KW-1185">Reference proteome</keyword>
<dbReference type="InterPro" id="IPR036388">
    <property type="entry name" value="WH-like_DNA-bd_sf"/>
</dbReference>
<name>A0ABM4CUS6_HYDVU</name>